<reference evidence="2" key="1">
    <citation type="submission" date="2022-01" db="EMBL/GenBank/DDBJ databases">
        <authorList>
            <person name="King R."/>
        </authorList>
    </citation>
    <scope>NUCLEOTIDE SEQUENCE</scope>
</reference>
<name>A0A9N9QPR7_9CUCU</name>
<proteinExistence type="predicted"/>
<accession>A0A9N9QPR7</accession>
<dbReference type="OrthoDB" id="6784484at2759"/>
<keyword evidence="1" id="KW-0812">Transmembrane</keyword>
<evidence type="ECO:0000256" key="1">
    <source>
        <dbReference type="SAM" id="Phobius"/>
    </source>
</evidence>
<feature type="transmembrane region" description="Helical" evidence="1">
    <location>
        <begin position="12"/>
        <end position="36"/>
    </location>
</feature>
<dbReference type="EMBL" id="OU892280">
    <property type="protein sequence ID" value="CAG9767058.1"/>
    <property type="molecule type" value="Genomic_DNA"/>
</dbReference>
<protein>
    <submittedName>
        <fullName evidence="2">Uncharacterized protein</fullName>
    </submittedName>
</protein>
<keyword evidence="1" id="KW-1133">Transmembrane helix</keyword>
<evidence type="ECO:0000313" key="2">
    <source>
        <dbReference type="EMBL" id="CAG9767058.1"/>
    </source>
</evidence>
<keyword evidence="1" id="KW-0472">Membrane</keyword>
<evidence type="ECO:0000313" key="3">
    <source>
        <dbReference type="Proteomes" id="UP001152799"/>
    </source>
</evidence>
<gene>
    <name evidence="2" type="ORF">CEUTPL_LOCUS7625</name>
</gene>
<sequence length="155" mass="17795">MVLFLTDLQLWLIVGTSTIIIFCLLAALFFCIRWLVAKKKNSRFYDVEDLPARKSSFLEIINSYRNYYRSYENTHNKLLNDAHQSSVDSDRNLMDSTDFSKGFTNCLLRINSTEDKCSRASTGSLRTYYSVNISRSNSKCSFVSCSEGSDIQDMV</sequence>
<dbReference type="AlphaFoldDB" id="A0A9N9QPR7"/>
<keyword evidence="3" id="KW-1185">Reference proteome</keyword>
<dbReference type="Proteomes" id="UP001152799">
    <property type="component" value="Chromosome 4"/>
</dbReference>
<organism evidence="2 3">
    <name type="scientific">Ceutorhynchus assimilis</name>
    <name type="common">cabbage seed weevil</name>
    <dbReference type="NCBI Taxonomy" id="467358"/>
    <lineage>
        <taxon>Eukaryota</taxon>
        <taxon>Metazoa</taxon>
        <taxon>Ecdysozoa</taxon>
        <taxon>Arthropoda</taxon>
        <taxon>Hexapoda</taxon>
        <taxon>Insecta</taxon>
        <taxon>Pterygota</taxon>
        <taxon>Neoptera</taxon>
        <taxon>Endopterygota</taxon>
        <taxon>Coleoptera</taxon>
        <taxon>Polyphaga</taxon>
        <taxon>Cucujiformia</taxon>
        <taxon>Curculionidae</taxon>
        <taxon>Ceutorhynchinae</taxon>
        <taxon>Ceutorhynchus</taxon>
    </lineage>
</organism>